<dbReference type="InterPro" id="IPR044068">
    <property type="entry name" value="CB"/>
</dbReference>
<evidence type="ECO:0000256" key="1">
    <source>
        <dbReference type="ARBA" id="ARBA00022908"/>
    </source>
</evidence>
<dbReference type="PANTHER" id="PTHR30349:SF94">
    <property type="entry name" value="INTEGRASE_RECOMBINASE HI_1414-RELATED"/>
    <property type="match status" value="1"/>
</dbReference>
<feature type="domain" description="Tyr recombinase" evidence="6">
    <location>
        <begin position="213"/>
        <end position="391"/>
    </location>
</feature>
<dbReference type="InterPro" id="IPR011010">
    <property type="entry name" value="DNA_brk_join_enz"/>
</dbReference>
<feature type="domain" description="Core-binding (CB)" evidence="7">
    <location>
        <begin position="92"/>
        <end position="193"/>
    </location>
</feature>
<protein>
    <submittedName>
        <fullName evidence="8">Tyrosine recombinase XerD</fullName>
    </submittedName>
</protein>
<feature type="compositionally biased region" description="Basic and acidic residues" evidence="5">
    <location>
        <begin position="159"/>
        <end position="170"/>
    </location>
</feature>
<keyword evidence="1" id="KW-0229">DNA integration</keyword>
<dbReference type="GO" id="GO:0003677">
    <property type="term" value="F:DNA binding"/>
    <property type="evidence" value="ECO:0007669"/>
    <property type="project" value="UniProtKB-UniRule"/>
</dbReference>
<dbReference type="InterPro" id="IPR013762">
    <property type="entry name" value="Integrase-like_cat_sf"/>
</dbReference>
<evidence type="ECO:0000256" key="2">
    <source>
        <dbReference type="ARBA" id="ARBA00023125"/>
    </source>
</evidence>
<dbReference type="Pfam" id="PF00589">
    <property type="entry name" value="Phage_integrase"/>
    <property type="match status" value="1"/>
</dbReference>
<evidence type="ECO:0000256" key="3">
    <source>
        <dbReference type="ARBA" id="ARBA00023172"/>
    </source>
</evidence>
<dbReference type="Gene3D" id="1.10.443.10">
    <property type="entry name" value="Intergrase catalytic core"/>
    <property type="match status" value="1"/>
</dbReference>
<sequence length="417" mass="46383">MAKTFAKLDRRKLRDLAPGRTVQEHGIVFERLVSGDGVYSVNVMVDGQRVHRVLGKESEGVTRTQAEQFIEKVRTDARHDRLTLPKGRKVALSFRSAAEKYIETLKASGGKDIRAKEQVLTQHLSPFFGERPLSKITKEDIGRYKVHRLNQVVQAGGDQRSKDRKPRETGRTTSPGTINRELATLSHLYTIALEKGWITTAKPKIEKLTDDSGRIVYLTTAQVQKFLDAAKGSDNPQLYPFVLIAVSTSMRKGEVLSIRKQDIDLARRMIYLPKAKAGAREQPITAALAAFLDVYLKESVPADTHWLFPSSRGSKSGHTVAIEKAFRLAVARAGLNVAQVVRHTLRHTAVSHLVQAGVDLPTVQRVSGHKTLAMVARYAHQDGDHIQAAMSKLEGRISDTITPKLHKRKRPPPKETA</sequence>
<dbReference type="CDD" id="cd00796">
    <property type="entry name" value="INT_Rci_Hp1_C"/>
    <property type="match status" value="1"/>
</dbReference>
<keyword evidence="2 4" id="KW-0238">DNA-binding</keyword>
<feature type="region of interest" description="Disordered" evidence="5">
    <location>
        <begin position="397"/>
        <end position="417"/>
    </location>
</feature>
<proteinExistence type="predicted"/>
<dbReference type="AlphaFoldDB" id="A0A446CZJ7"/>
<evidence type="ECO:0000313" key="9">
    <source>
        <dbReference type="Proteomes" id="UP000289465"/>
    </source>
</evidence>
<dbReference type="GO" id="GO:0006310">
    <property type="term" value="P:DNA recombination"/>
    <property type="evidence" value="ECO:0007669"/>
    <property type="project" value="UniProtKB-KW"/>
</dbReference>
<organism evidence="8 9">
    <name type="scientific">Achromobacter veterisilvae</name>
    <dbReference type="NCBI Taxonomy" id="2069367"/>
    <lineage>
        <taxon>Bacteria</taxon>
        <taxon>Pseudomonadati</taxon>
        <taxon>Pseudomonadota</taxon>
        <taxon>Betaproteobacteria</taxon>
        <taxon>Burkholderiales</taxon>
        <taxon>Alcaligenaceae</taxon>
        <taxon>Achromobacter</taxon>
    </lineage>
</organism>
<name>A0A446CZJ7_9BURK</name>
<dbReference type="EMBL" id="UFQC01000048">
    <property type="protein sequence ID" value="SSW73273.1"/>
    <property type="molecule type" value="Genomic_DNA"/>
</dbReference>
<dbReference type="InterPro" id="IPR010998">
    <property type="entry name" value="Integrase_recombinase_N"/>
</dbReference>
<accession>A0A446CZJ7</accession>
<dbReference type="OrthoDB" id="662444at2"/>
<evidence type="ECO:0000313" key="8">
    <source>
        <dbReference type="EMBL" id="SSW73273.1"/>
    </source>
</evidence>
<keyword evidence="3" id="KW-0233">DNA recombination</keyword>
<dbReference type="PROSITE" id="PS51900">
    <property type="entry name" value="CB"/>
    <property type="match status" value="1"/>
</dbReference>
<evidence type="ECO:0000256" key="5">
    <source>
        <dbReference type="SAM" id="MobiDB-lite"/>
    </source>
</evidence>
<evidence type="ECO:0000259" key="6">
    <source>
        <dbReference type="PROSITE" id="PS51898"/>
    </source>
</evidence>
<dbReference type="RefSeq" id="WP_129246000.1">
    <property type="nucleotide sequence ID" value="NZ_UFQC01000048.1"/>
</dbReference>
<dbReference type="SUPFAM" id="SSF56349">
    <property type="entry name" value="DNA breaking-rejoining enzymes"/>
    <property type="match status" value="1"/>
</dbReference>
<evidence type="ECO:0000259" key="7">
    <source>
        <dbReference type="PROSITE" id="PS51900"/>
    </source>
</evidence>
<dbReference type="Proteomes" id="UP000289465">
    <property type="component" value="Unassembled WGS sequence"/>
</dbReference>
<dbReference type="Gene3D" id="1.10.150.130">
    <property type="match status" value="1"/>
</dbReference>
<reference evidence="8 9" key="1">
    <citation type="submission" date="2018-07" db="EMBL/GenBank/DDBJ databases">
        <authorList>
            <person name="Peeters C."/>
        </authorList>
    </citation>
    <scope>NUCLEOTIDE SEQUENCE [LARGE SCALE GENOMIC DNA]</scope>
    <source>
        <strain evidence="8 9">LMG 30378</strain>
    </source>
</reference>
<evidence type="ECO:0000256" key="4">
    <source>
        <dbReference type="PROSITE-ProRule" id="PRU01248"/>
    </source>
</evidence>
<dbReference type="InterPro" id="IPR002104">
    <property type="entry name" value="Integrase_catalytic"/>
</dbReference>
<dbReference type="PROSITE" id="PS51898">
    <property type="entry name" value="TYR_RECOMBINASE"/>
    <property type="match status" value="1"/>
</dbReference>
<feature type="region of interest" description="Disordered" evidence="5">
    <location>
        <begin position="152"/>
        <end position="176"/>
    </location>
</feature>
<dbReference type="GO" id="GO:0015074">
    <property type="term" value="P:DNA integration"/>
    <property type="evidence" value="ECO:0007669"/>
    <property type="project" value="UniProtKB-KW"/>
</dbReference>
<gene>
    <name evidence="8" type="primary">xerD_5</name>
    <name evidence="8" type="ORF">AVE30378_05635</name>
</gene>
<dbReference type="PANTHER" id="PTHR30349">
    <property type="entry name" value="PHAGE INTEGRASE-RELATED"/>
    <property type="match status" value="1"/>
</dbReference>
<dbReference type="InterPro" id="IPR050090">
    <property type="entry name" value="Tyrosine_recombinase_XerCD"/>
</dbReference>